<sequence>MNINNSKYIFYAFNKKWKSIRECCKYYEVRYGSVMSYKRIHKCTAEEAIAYCRNLKKLGIFYFKKVRWTDLKECCDYYNINYKSLCTYMQKNKISKEEALSHYYQYYKYNRFTYNHVTYDSFAACCEAYNIKSVCVRRYARKKHFLLRHAFASYLNYHNKRKMYFCGQEYITFTSCCRAFGCNASYVSAYAKRHGISREEALKFYINRIEKQEGQKIDSRTFVFRDSIYHDLSDCCRKLGINVSSVYGYMWRTKKGKVEAVEYYYNKKMEDYFEWESVLYSSLSACCTKFDVSLKAVRNRAWRKNCSIQEAFRHCLRRKQSLETDVFYYRGDEYKNLKECCEKYNINVQSVHSYRFRNKDSDYDEAIDYIRKITENRQFIWEDGSVYESINSFCRMKSISVSSVRDKARKKGMSLQEAAKYYIERNSYD</sequence>
<proteinExistence type="predicted"/>
<comment type="caution">
    <text evidence="1">The sequence shown here is derived from an EMBL/GenBank/DDBJ whole genome shotgun (WGS) entry which is preliminary data.</text>
</comment>
<protein>
    <submittedName>
        <fullName evidence="1">Uncharacterized protein</fullName>
    </submittedName>
</protein>
<dbReference type="Proteomes" id="UP000283360">
    <property type="component" value="Unassembled WGS sequence"/>
</dbReference>
<gene>
    <name evidence="1" type="ORF">DWX03_14900</name>
</gene>
<dbReference type="AlphaFoldDB" id="A0A3R5X5M4"/>
<keyword evidence="2" id="KW-1185">Reference proteome</keyword>
<organism evidence="1 2">
    <name type="scientific">Coprococcus comes</name>
    <dbReference type="NCBI Taxonomy" id="410072"/>
    <lineage>
        <taxon>Bacteria</taxon>
        <taxon>Bacillati</taxon>
        <taxon>Bacillota</taxon>
        <taxon>Clostridia</taxon>
        <taxon>Lachnospirales</taxon>
        <taxon>Lachnospiraceae</taxon>
        <taxon>Coprococcus</taxon>
    </lineage>
</organism>
<evidence type="ECO:0000313" key="2">
    <source>
        <dbReference type="Proteomes" id="UP000283360"/>
    </source>
</evidence>
<name>A0A3R5X5M4_9FIRM</name>
<evidence type="ECO:0000313" key="1">
    <source>
        <dbReference type="EMBL" id="RGT86924.1"/>
    </source>
</evidence>
<accession>A0A3R5X5M4</accession>
<dbReference type="EMBL" id="QRXJ01000028">
    <property type="protein sequence ID" value="RGT86924.1"/>
    <property type="molecule type" value="Genomic_DNA"/>
</dbReference>
<reference evidence="1 2" key="1">
    <citation type="submission" date="2018-08" db="EMBL/GenBank/DDBJ databases">
        <title>A genome reference for cultivated species of the human gut microbiota.</title>
        <authorList>
            <person name="Zou Y."/>
            <person name="Xue W."/>
            <person name="Luo G."/>
        </authorList>
    </citation>
    <scope>NUCLEOTIDE SEQUENCE [LARGE SCALE GENOMIC DNA]</scope>
    <source>
        <strain evidence="1 2">AF18-12LB</strain>
    </source>
</reference>
<dbReference type="RefSeq" id="WP_117836320.1">
    <property type="nucleotide sequence ID" value="NZ_JBQHQT010000001.1"/>
</dbReference>